<dbReference type="EMBL" id="WIXI01000042">
    <property type="protein sequence ID" value="MQY46757.1"/>
    <property type="molecule type" value="Genomic_DNA"/>
</dbReference>
<dbReference type="AlphaFoldDB" id="A0A6A8AA43"/>
<gene>
    <name evidence="1" type="ORF">GAO09_12020</name>
</gene>
<accession>A0A6A8AA43</accession>
<keyword evidence="2" id="KW-1185">Reference proteome</keyword>
<name>A0A6A8AA43_9HYPH</name>
<protein>
    <submittedName>
        <fullName evidence="1">Uncharacterized protein</fullName>
    </submittedName>
</protein>
<comment type="caution">
    <text evidence="1">The sequence shown here is derived from an EMBL/GenBank/DDBJ whole genome shotgun (WGS) entry which is preliminary data.</text>
</comment>
<evidence type="ECO:0000313" key="2">
    <source>
        <dbReference type="Proteomes" id="UP000435138"/>
    </source>
</evidence>
<organism evidence="1 2">
    <name type="scientific">Endobacterium cereale</name>
    <dbReference type="NCBI Taxonomy" id="2663029"/>
    <lineage>
        <taxon>Bacteria</taxon>
        <taxon>Pseudomonadati</taxon>
        <taxon>Pseudomonadota</taxon>
        <taxon>Alphaproteobacteria</taxon>
        <taxon>Hyphomicrobiales</taxon>
        <taxon>Rhizobiaceae</taxon>
        <taxon>Endobacterium</taxon>
    </lineage>
</organism>
<reference evidence="1 2" key="1">
    <citation type="submission" date="2019-11" db="EMBL/GenBank/DDBJ databases">
        <title>Genome analysis of Rhizobacterium cereale a novel genus and species isolated from maize roots in North Spain.</title>
        <authorList>
            <person name="Menendez E."/>
            <person name="Flores-Felix J.D."/>
            <person name="Ramirez-Bahena M.-H."/>
            <person name="Igual J.M."/>
            <person name="Garcia-Fraile P."/>
            <person name="Peix A."/>
            <person name="Velazquez E."/>
        </authorList>
    </citation>
    <scope>NUCLEOTIDE SEQUENCE [LARGE SCALE GENOMIC DNA]</scope>
    <source>
        <strain evidence="1 2">RZME27</strain>
    </source>
</reference>
<dbReference type="RefSeq" id="WP_153354245.1">
    <property type="nucleotide sequence ID" value="NZ_JAYKOO010000010.1"/>
</dbReference>
<evidence type="ECO:0000313" key="1">
    <source>
        <dbReference type="EMBL" id="MQY46757.1"/>
    </source>
</evidence>
<dbReference type="Proteomes" id="UP000435138">
    <property type="component" value="Unassembled WGS sequence"/>
</dbReference>
<sequence length="110" mass="11883">MGPFPRGIGFSDAWEQRAFNARPSIWTVAIANAHIPQNSWELIATHGIMSTERKNSFEVGVMRKVAVTVMAGTRTLAEDFVPALALFAAVFSAGIYAKGFLNVSYAAGSF</sequence>
<proteinExistence type="predicted"/>